<gene>
    <name evidence="1" type="ORF">ACFS5P_05765</name>
</gene>
<comment type="caution">
    <text evidence="1">The sequence shown here is derived from an EMBL/GenBank/DDBJ whole genome shotgun (WGS) entry which is preliminary data.</text>
</comment>
<dbReference type="Gene3D" id="1.10.10.60">
    <property type="entry name" value="Homeodomain-like"/>
    <property type="match status" value="1"/>
</dbReference>
<proteinExistence type="predicted"/>
<reference evidence="2" key="1">
    <citation type="journal article" date="2019" name="Int. J. Syst. Evol. Microbiol.">
        <title>The Global Catalogue of Microorganisms (GCM) 10K type strain sequencing project: providing services to taxonomists for standard genome sequencing and annotation.</title>
        <authorList>
            <consortium name="The Broad Institute Genomics Platform"/>
            <consortium name="The Broad Institute Genome Sequencing Center for Infectious Disease"/>
            <person name="Wu L."/>
            <person name="Ma J."/>
        </authorList>
    </citation>
    <scope>NUCLEOTIDE SEQUENCE [LARGE SCALE GENOMIC DNA]</scope>
    <source>
        <strain evidence="2">KCTC 13528</strain>
    </source>
</reference>
<evidence type="ECO:0000313" key="2">
    <source>
        <dbReference type="Proteomes" id="UP001597561"/>
    </source>
</evidence>
<accession>A0ABW5ZGB0</accession>
<sequence>MLVNLKAEMARKGIPPKKIAKFLGVKTQTVNDKLSGKYKFSFEHALAIRDEFFPDKKLEYLFKKNKEEFRARQNA</sequence>
<name>A0ABW5ZGB0_9BACL</name>
<dbReference type="InterPro" id="IPR010982">
    <property type="entry name" value="Lambda_DNA-bd_dom_sf"/>
</dbReference>
<dbReference type="SUPFAM" id="SSF47413">
    <property type="entry name" value="lambda repressor-like DNA-binding domains"/>
    <property type="match status" value="1"/>
</dbReference>
<organism evidence="1 2">
    <name type="scientific">Jeotgalibacillus terrae</name>
    <dbReference type="NCBI Taxonomy" id="587735"/>
    <lineage>
        <taxon>Bacteria</taxon>
        <taxon>Bacillati</taxon>
        <taxon>Bacillota</taxon>
        <taxon>Bacilli</taxon>
        <taxon>Bacillales</taxon>
        <taxon>Caryophanaceae</taxon>
        <taxon>Jeotgalibacillus</taxon>
    </lineage>
</organism>
<dbReference type="Proteomes" id="UP001597561">
    <property type="component" value="Unassembled WGS sequence"/>
</dbReference>
<dbReference type="RefSeq" id="WP_204730110.1">
    <property type="nucleotide sequence ID" value="NZ_JAFBDK010000013.1"/>
</dbReference>
<protein>
    <submittedName>
        <fullName evidence="1">Helix-turn-helix transcriptional regulator</fullName>
    </submittedName>
</protein>
<keyword evidence="2" id="KW-1185">Reference proteome</keyword>
<dbReference type="EMBL" id="JBHUPG010000009">
    <property type="protein sequence ID" value="MFD2911375.1"/>
    <property type="molecule type" value="Genomic_DNA"/>
</dbReference>
<evidence type="ECO:0000313" key="1">
    <source>
        <dbReference type="EMBL" id="MFD2911375.1"/>
    </source>
</evidence>